<accession>A3IXK8</accession>
<reference evidence="1 2" key="1">
    <citation type="submission" date="2007-03" db="EMBL/GenBank/DDBJ databases">
        <authorList>
            <person name="Stal L."/>
            <person name="Ferriera S."/>
            <person name="Johnson J."/>
            <person name="Kravitz S."/>
            <person name="Beeson K."/>
            <person name="Sutton G."/>
            <person name="Rogers Y.-H."/>
            <person name="Friedman R."/>
            <person name="Frazier M."/>
            <person name="Venter J.C."/>
        </authorList>
    </citation>
    <scope>NUCLEOTIDE SEQUENCE [LARGE SCALE GENOMIC DNA]</scope>
    <source>
        <strain evidence="1 2">CCY0110</strain>
    </source>
</reference>
<dbReference type="EMBL" id="AAXW01000067">
    <property type="protein sequence ID" value="EAZ88764.1"/>
    <property type="molecule type" value="Genomic_DNA"/>
</dbReference>
<dbReference type="AlphaFoldDB" id="A3IXK8"/>
<proteinExistence type="predicted"/>
<organism evidence="1 2">
    <name type="scientific">Crocosphaera chwakensis CCY0110</name>
    <dbReference type="NCBI Taxonomy" id="391612"/>
    <lineage>
        <taxon>Bacteria</taxon>
        <taxon>Bacillati</taxon>
        <taxon>Cyanobacteriota</taxon>
        <taxon>Cyanophyceae</taxon>
        <taxon>Oscillatoriophycideae</taxon>
        <taxon>Chroococcales</taxon>
        <taxon>Aphanothecaceae</taxon>
        <taxon>Crocosphaera</taxon>
        <taxon>Crocosphaera chwakensis</taxon>
    </lineage>
</organism>
<name>A3IXK8_9CHRO</name>
<dbReference type="OrthoDB" id="9796786at2"/>
<sequence length="96" mass="11153">MEIKPIKNETDYQEALQEIEALFDASINTPEGQKLEILTTLVEVYEQQYYPIEPPSPIEAILYHLESRYSDVSVLIEGLKRRGVSEEIMKKLLRKV</sequence>
<gene>
    <name evidence="1" type="ORF">CY0110_09350</name>
</gene>
<keyword evidence="2" id="KW-1185">Reference proteome</keyword>
<evidence type="ECO:0008006" key="3">
    <source>
        <dbReference type="Google" id="ProtNLM"/>
    </source>
</evidence>
<evidence type="ECO:0000313" key="2">
    <source>
        <dbReference type="Proteomes" id="UP000003781"/>
    </source>
</evidence>
<protein>
    <recommendedName>
        <fullName evidence="3">Transcriptional regulator</fullName>
    </recommendedName>
</protein>
<dbReference type="eggNOG" id="COG5499">
    <property type="taxonomic scope" value="Bacteria"/>
</dbReference>
<dbReference type="Proteomes" id="UP000003781">
    <property type="component" value="Unassembled WGS sequence"/>
</dbReference>
<dbReference type="RefSeq" id="WP_008278118.1">
    <property type="nucleotide sequence ID" value="NZ_AAXW01000067.1"/>
</dbReference>
<comment type="caution">
    <text evidence="1">The sequence shown here is derived from an EMBL/GenBank/DDBJ whole genome shotgun (WGS) entry which is preliminary data.</text>
</comment>
<evidence type="ECO:0000313" key="1">
    <source>
        <dbReference type="EMBL" id="EAZ88764.1"/>
    </source>
</evidence>